<evidence type="ECO:0000256" key="1">
    <source>
        <dbReference type="SAM" id="MobiDB-lite"/>
    </source>
</evidence>
<dbReference type="PANTHER" id="PTHR35258">
    <property type="entry name" value="SPERMATOGENESIS-ASSOCIATED PROTEIN 22"/>
    <property type="match status" value="1"/>
</dbReference>
<dbReference type="InterPro" id="IPR033536">
    <property type="entry name" value="Spata22"/>
</dbReference>
<feature type="region of interest" description="Disordered" evidence="1">
    <location>
        <begin position="73"/>
        <end position="213"/>
    </location>
</feature>
<dbReference type="GO" id="GO:0051445">
    <property type="term" value="P:regulation of meiotic cell cycle"/>
    <property type="evidence" value="ECO:0007669"/>
    <property type="project" value="TreeGrafter"/>
</dbReference>
<organism evidence="2 3">
    <name type="scientific">Solea senegalensis</name>
    <name type="common">Senegalese sole</name>
    <dbReference type="NCBI Taxonomy" id="28829"/>
    <lineage>
        <taxon>Eukaryota</taxon>
        <taxon>Metazoa</taxon>
        <taxon>Chordata</taxon>
        <taxon>Craniata</taxon>
        <taxon>Vertebrata</taxon>
        <taxon>Euteleostomi</taxon>
        <taxon>Actinopterygii</taxon>
        <taxon>Neopterygii</taxon>
        <taxon>Teleostei</taxon>
        <taxon>Neoteleostei</taxon>
        <taxon>Acanthomorphata</taxon>
        <taxon>Carangaria</taxon>
        <taxon>Pleuronectiformes</taxon>
        <taxon>Pleuronectoidei</taxon>
        <taxon>Soleidae</taxon>
        <taxon>Solea</taxon>
    </lineage>
</organism>
<dbReference type="EMBL" id="JAGKHQ010000005">
    <property type="protein sequence ID" value="KAG7515558.1"/>
    <property type="molecule type" value="Genomic_DNA"/>
</dbReference>
<evidence type="ECO:0000313" key="2">
    <source>
        <dbReference type="EMBL" id="KAG7515558.1"/>
    </source>
</evidence>
<evidence type="ECO:0008006" key="4">
    <source>
        <dbReference type="Google" id="ProtNLM"/>
    </source>
</evidence>
<name>A0AAV6SF21_SOLSE</name>
<evidence type="ECO:0000313" key="3">
    <source>
        <dbReference type="Proteomes" id="UP000693946"/>
    </source>
</evidence>
<dbReference type="PANTHER" id="PTHR35258:SF1">
    <property type="entry name" value="SPERMATOGENESIS-ASSOCIATED PROTEIN 22"/>
    <property type="match status" value="1"/>
</dbReference>
<proteinExistence type="predicted"/>
<accession>A0AAV6SF21</accession>
<dbReference type="GO" id="GO:0007129">
    <property type="term" value="P:homologous chromosome pairing at meiosis"/>
    <property type="evidence" value="ECO:0007669"/>
    <property type="project" value="InterPro"/>
</dbReference>
<gene>
    <name evidence="2" type="ORF">JOB18_011411</name>
</gene>
<comment type="caution">
    <text evidence="2">The sequence shown here is derived from an EMBL/GenBank/DDBJ whole genome shotgun (WGS) entry which is preliminary data.</text>
</comment>
<feature type="compositionally biased region" description="Low complexity" evidence="1">
    <location>
        <begin position="105"/>
        <end position="114"/>
    </location>
</feature>
<dbReference type="AlphaFoldDB" id="A0AAV6SF21"/>
<dbReference type="Proteomes" id="UP000693946">
    <property type="component" value="Linkage Group LG13"/>
</dbReference>
<sequence length="353" mass="38975">MMRRQANQPARPTAGCISVPLFNQKKRNRIPLTSSPSVNEFFSHTEYVANTSAATSHNSTAGFNGGYQASCLSSGASQSDQWNRQGVPQAPQPRKFTSNRPAPEPAATARTYAPISHPYKAGGTGSKTGLPSYPSRQQDYSFTPRQNKYQAPSSSDTAQSKTRPPHGGFSHVVQQSPCRPRSPSYQQQQQSSSFAGKRSSNPPRTTRPTQSQAGIDMEASLMKPAPENSLRILTAVIAGMRHWSQFKDKVPYLFEIFATLDSAVTLGHHGAKTFLMRDGKQVVQCIFYENEKELPRLIRGQIHRCVGNYDRSRDVLVCVSVRPGLPSEHRNALQAVQACDTEMRALVKLLREV</sequence>
<protein>
    <recommendedName>
        <fullName evidence="4">Spermatogenesis associated 22</fullName>
    </recommendedName>
</protein>
<feature type="compositionally biased region" description="Low complexity" evidence="1">
    <location>
        <begin position="174"/>
        <end position="193"/>
    </location>
</feature>
<dbReference type="GO" id="GO:0000711">
    <property type="term" value="P:meiotic DNA repair synthesis"/>
    <property type="evidence" value="ECO:0007669"/>
    <property type="project" value="InterPro"/>
</dbReference>
<feature type="compositionally biased region" description="Polar residues" evidence="1">
    <location>
        <begin position="198"/>
        <end position="213"/>
    </location>
</feature>
<feature type="compositionally biased region" description="Polar residues" evidence="1">
    <location>
        <begin position="134"/>
        <end position="162"/>
    </location>
</feature>
<keyword evidence="3" id="KW-1185">Reference proteome</keyword>
<dbReference type="GO" id="GO:0007276">
    <property type="term" value="P:gamete generation"/>
    <property type="evidence" value="ECO:0007669"/>
    <property type="project" value="InterPro"/>
</dbReference>
<reference evidence="2 3" key="1">
    <citation type="journal article" date="2021" name="Sci. Rep.">
        <title>Chromosome anchoring in Senegalese sole (Solea senegalensis) reveals sex-associated markers and genome rearrangements in flatfish.</title>
        <authorList>
            <person name="Guerrero-Cozar I."/>
            <person name="Gomez-Garrido J."/>
            <person name="Berbel C."/>
            <person name="Martinez-Blanch J.F."/>
            <person name="Alioto T."/>
            <person name="Claros M.G."/>
            <person name="Gagnaire P.A."/>
            <person name="Manchado M."/>
        </authorList>
    </citation>
    <scope>NUCLEOTIDE SEQUENCE [LARGE SCALE GENOMIC DNA]</scope>
    <source>
        <strain evidence="2">Sse05_10M</strain>
    </source>
</reference>
<feature type="compositionally biased region" description="Polar residues" evidence="1">
    <location>
        <begin position="73"/>
        <end position="86"/>
    </location>
</feature>